<evidence type="ECO:0000313" key="5">
    <source>
        <dbReference type="Proteomes" id="UP000515550"/>
    </source>
</evidence>
<dbReference type="InterPro" id="IPR006477">
    <property type="entry name" value="Yir_bir_cir"/>
</dbReference>
<keyword evidence="3" id="KW-1133">Transmembrane helix</keyword>
<feature type="compositionally biased region" description="Low complexity" evidence="2">
    <location>
        <begin position="492"/>
        <end position="510"/>
    </location>
</feature>
<evidence type="ECO:0000256" key="1">
    <source>
        <dbReference type="SAM" id="Coils"/>
    </source>
</evidence>
<feature type="compositionally biased region" description="Pro residues" evidence="2">
    <location>
        <begin position="479"/>
        <end position="491"/>
    </location>
</feature>
<name>A0A6V7S2V4_PLAVN</name>
<keyword evidence="3" id="KW-0812">Transmembrane</keyword>
<feature type="compositionally biased region" description="Gly residues" evidence="2">
    <location>
        <begin position="311"/>
        <end position="324"/>
    </location>
</feature>
<feature type="transmembrane region" description="Helical" evidence="3">
    <location>
        <begin position="573"/>
        <end position="594"/>
    </location>
</feature>
<feature type="compositionally biased region" description="Polar residues" evidence="2">
    <location>
        <begin position="296"/>
        <end position="308"/>
    </location>
</feature>
<organism evidence="4 5">
    <name type="scientific">Plasmodium vinckei brucechwatti</name>
    <dbReference type="NCBI Taxonomy" id="119398"/>
    <lineage>
        <taxon>Eukaryota</taxon>
        <taxon>Sar</taxon>
        <taxon>Alveolata</taxon>
        <taxon>Apicomplexa</taxon>
        <taxon>Aconoidasida</taxon>
        <taxon>Haemosporida</taxon>
        <taxon>Plasmodiidae</taxon>
        <taxon>Plasmodium</taxon>
        <taxon>Plasmodium (Vinckeia)</taxon>
    </lineage>
</organism>
<dbReference type="AlphaFoldDB" id="A0A6V7S2V4"/>
<evidence type="ECO:0000313" key="4">
    <source>
        <dbReference type="EMBL" id="CAD2091026.1"/>
    </source>
</evidence>
<dbReference type="Proteomes" id="UP000515550">
    <property type="component" value="Chromosome PVBDA_09"/>
</dbReference>
<feature type="region of interest" description="Disordered" evidence="2">
    <location>
        <begin position="245"/>
        <end position="336"/>
    </location>
</feature>
<feature type="compositionally biased region" description="Polar residues" evidence="2">
    <location>
        <begin position="454"/>
        <end position="467"/>
    </location>
</feature>
<feature type="compositionally biased region" description="Polar residues" evidence="2">
    <location>
        <begin position="511"/>
        <end position="521"/>
    </location>
</feature>
<evidence type="ECO:0000256" key="3">
    <source>
        <dbReference type="SAM" id="Phobius"/>
    </source>
</evidence>
<keyword evidence="1" id="KW-0175">Coiled coil</keyword>
<reference evidence="4 5" key="1">
    <citation type="submission" date="2020-08" db="EMBL/GenBank/DDBJ databases">
        <authorList>
            <person name="Ramaprasad A."/>
        </authorList>
    </citation>
    <scope>NUCLEOTIDE SEQUENCE [LARGE SCALE GENOMIC DNA]</scope>
</reference>
<feature type="region of interest" description="Disordered" evidence="2">
    <location>
        <begin position="440"/>
        <end position="546"/>
    </location>
</feature>
<feature type="compositionally biased region" description="Basic and acidic residues" evidence="2">
    <location>
        <begin position="245"/>
        <end position="265"/>
    </location>
</feature>
<dbReference type="Pfam" id="PF06022">
    <property type="entry name" value="Cir_Bir_Yir"/>
    <property type="match status" value="1"/>
</dbReference>
<evidence type="ECO:0000256" key="2">
    <source>
        <dbReference type="SAM" id="MobiDB-lite"/>
    </source>
</evidence>
<feature type="compositionally biased region" description="Polar residues" evidence="2">
    <location>
        <begin position="532"/>
        <end position="546"/>
    </location>
</feature>
<dbReference type="VEuPathDB" id="PlasmoDB:PVBDA_0900070"/>
<feature type="compositionally biased region" description="Gly residues" evidence="2">
    <location>
        <begin position="272"/>
        <end position="285"/>
    </location>
</feature>
<proteinExistence type="predicted"/>
<protein>
    <submittedName>
        <fullName evidence="4">PIR protein CIR protein</fullName>
    </submittedName>
</protein>
<keyword evidence="3" id="KW-0472">Membrane</keyword>
<sequence>MEVKELCEKFLYADKIINGEHYGNMTLEQIINDSKFKEYCPNSNCETNMQINGFGEYLFNQLRTEIKEEYYEYFMMWLSDKLFKIANDENNPQNKDITLNEAYDKYLKNNIQNGVYWIILDIKKGLKEANLKYMAQFYKLLNNICKAIIYYKLNDDDTEKFINYSSYCYNQYSSLYYSVSNCDSYLHLLDNLKKTYEDFKNSVHDEIKNEYPHLERRLKTLKIENTDSYFVKNFKEFDFNRSECKPQKAKTGEVSHQNGSEDSKSGKMSLGSGKGITDGGGGEKGGTSTNKEDSKGTNNEPIGTQNDQGKSSGGSSGGEGGGSKTPGDQDGTNSSGTSDGYWSITLGSHLNLLNYLPSASEIYETQKNILTDARNKITSAYSNTVDNIKYAYDRTVDSVTNVYNSTMTNINYAYTTSTNYISGVVSSITNQLNSLGSFSQLGDDQSKLGGPGNSLPTDNNPSSTTQIPKPDPNSSSIPQPQPPSVILPPSPSQLQQVTPQNTQTTNLQPQSGPTQDSSKIPDQNGGPEPIQSRDTNYTTDPSNTGSGIATGIVVKMNEKSLIWCIAQNKKYDILGIGIISISIFAFLAIMYKYLSLGCTRKSKRKKNMKKVINSIGGKRPVQIIIKSYDRNKDLKPIINSVDRKKDPLLNIYKLMQADPIPFINLFFLLIFFVYKRKYDFLEL</sequence>
<feature type="transmembrane region" description="Helical" evidence="3">
    <location>
        <begin position="654"/>
        <end position="674"/>
    </location>
</feature>
<dbReference type="EMBL" id="LR865387">
    <property type="protein sequence ID" value="CAD2091026.1"/>
    <property type="molecule type" value="Genomic_DNA"/>
</dbReference>
<gene>
    <name evidence="4" type="ORF">PVBDA_0900070</name>
</gene>
<feature type="coiled-coil region" evidence="1">
    <location>
        <begin position="189"/>
        <end position="224"/>
    </location>
</feature>
<accession>A0A6V7S2V4</accession>